<evidence type="ECO:0000313" key="3">
    <source>
        <dbReference type="Proteomes" id="UP000583929"/>
    </source>
</evidence>
<organism evidence="2 3">
    <name type="scientific">Cannabis sativa</name>
    <name type="common">Hemp</name>
    <name type="synonym">Marijuana</name>
    <dbReference type="NCBI Taxonomy" id="3483"/>
    <lineage>
        <taxon>Eukaryota</taxon>
        <taxon>Viridiplantae</taxon>
        <taxon>Streptophyta</taxon>
        <taxon>Embryophyta</taxon>
        <taxon>Tracheophyta</taxon>
        <taxon>Spermatophyta</taxon>
        <taxon>Magnoliopsida</taxon>
        <taxon>eudicotyledons</taxon>
        <taxon>Gunneridae</taxon>
        <taxon>Pentapetalae</taxon>
        <taxon>rosids</taxon>
        <taxon>fabids</taxon>
        <taxon>Rosales</taxon>
        <taxon>Cannabaceae</taxon>
        <taxon>Cannabis</taxon>
    </lineage>
</organism>
<proteinExistence type="predicted"/>
<name>A0A7J6I007_CANSA</name>
<dbReference type="InterPro" id="IPR025836">
    <property type="entry name" value="Zn_knuckle_CX2CX4HX4C"/>
</dbReference>
<dbReference type="AlphaFoldDB" id="A0A7J6I007"/>
<accession>A0A7J6I007</accession>
<dbReference type="InterPro" id="IPR040256">
    <property type="entry name" value="At4g02000-like"/>
</dbReference>
<keyword evidence="3" id="KW-1185">Reference proteome</keyword>
<protein>
    <recommendedName>
        <fullName evidence="1">Zinc knuckle CX2CX4HX4C domain-containing protein</fullName>
    </recommendedName>
</protein>
<dbReference type="PANTHER" id="PTHR31286:SF167">
    <property type="entry name" value="OS09G0268800 PROTEIN"/>
    <property type="match status" value="1"/>
</dbReference>
<dbReference type="PANTHER" id="PTHR31286">
    <property type="entry name" value="GLYCINE-RICH CELL WALL STRUCTURAL PROTEIN 1.8-LIKE"/>
    <property type="match status" value="1"/>
</dbReference>
<evidence type="ECO:0000259" key="1">
    <source>
        <dbReference type="Pfam" id="PF14392"/>
    </source>
</evidence>
<dbReference type="EMBL" id="JAATIQ010000014">
    <property type="protein sequence ID" value="KAF4400882.1"/>
    <property type="molecule type" value="Genomic_DNA"/>
</dbReference>
<sequence>MILCPLSVLSKVSFNSFTINPFWVQVNRLPFLSKSKSLARVIGNLIGDFLEVHDDSLNEGWGPFLRIRVGIDVSKPLLRGQMVTLPWLQDELWIEYRYERMLDFCYSCGIIGHFFYKCAQYLEKVDEGLDPDLEYGPWMEGAPLPKSSYDRYKQDFSKSGPWPFITRLARNTISPILPHPTLSPASPHSTTIREKGKQVCQFYSYSRRTY</sequence>
<dbReference type="Proteomes" id="UP000583929">
    <property type="component" value="Unassembled WGS sequence"/>
</dbReference>
<evidence type="ECO:0000313" key="2">
    <source>
        <dbReference type="EMBL" id="KAF4400882.1"/>
    </source>
</evidence>
<dbReference type="Pfam" id="PF14392">
    <property type="entry name" value="zf-CCHC_4"/>
    <property type="match status" value="1"/>
</dbReference>
<comment type="caution">
    <text evidence="2">The sequence shown here is derived from an EMBL/GenBank/DDBJ whole genome shotgun (WGS) entry which is preliminary data.</text>
</comment>
<feature type="domain" description="Zinc knuckle CX2CX4HX4C" evidence="1">
    <location>
        <begin position="71"/>
        <end position="119"/>
    </location>
</feature>
<gene>
    <name evidence="2" type="ORF">G4B88_004425</name>
</gene>
<reference evidence="2 3" key="1">
    <citation type="journal article" date="2020" name="bioRxiv">
        <title>Sequence and annotation of 42 cannabis genomes reveals extensive copy number variation in cannabinoid synthesis and pathogen resistance genes.</title>
        <authorList>
            <person name="Mckernan K.J."/>
            <person name="Helbert Y."/>
            <person name="Kane L.T."/>
            <person name="Ebling H."/>
            <person name="Zhang L."/>
            <person name="Liu B."/>
            <person name="Eaton Z."/>
            <person name="Mclaughlin S."/>
            <person name="Kingan S."/>
            <person name="Baybayan P."/>
            <person name="Concepcion G."/>
            <person name="Jordan M."/>
            <person name="Riva A."/>
            <person name="Barbazuk W."/>
            <person name="Harkins T."/>
        </authorList>
    </citation>
    <scope>NUCLEOTIDE SEQUENCE [LARGE SCALE GENOMIC DNA]</scope>
    <source>
        <strain evidence="3">cv. Jamaican Lion 4</strain>
        <tissue evidence="2">Leaf</tissue>
    </source>
</reference>